<dbReference type="CDD" id="cd00680">
    <property type="entry name" value="RHO_alpha_C"/>
    <property type="match status" value="1"/>
</dbReference>
<dbReference type="Pfam" id="PF00848">
    <property type="entry name" value="Ring_hydroxyl_A"/>
    <property type="match status" value="1"/>
</dbReference>
<dbReference type="InterPro" id="IPR036922">
    <property type="entry name" value="Rieske_2Fe-2S_sf"/>
</dbReference>
<evidence type="ECO:0000256" key="9">
    <source>
        <dbReference type="ARBA" id="ARBA00023002"/>
    </source>
</evidence>
<evidence type="ECO:0000256" key="5">
    <source>
        <dbReference type="ARBA" id="ARBA00012763"/>
    </source>
</evidence>
<evidence type="ECO:0000256" key="6">
    <source>
        <dbReference type="ARBA" id="ARBA00014931"/>
    </source>
</evidence>
<keyword evidence="15" id="KW-1185">Reference proteome</keyword>
<dbReference type="AlphaFoldDB" id="A0A642UZE1"/>
<organism evidence="14 15">
    <name type="scientific">Trichomonascus ciferrii</name>
    <dbReference type="NCBI Taxonomy" id="44093"/>
    <lineage>
        <taxon>Eukaryota</taxon>
        <taxon>Fungi</taxon>
        <taxon>Dikarya</taxon>
        <taxon>Ascomycota</taxon>
        <taxon>Saccharomycotina</taxon>
        <taxon>Dipodascomycetes</taxon>
        <taxon>Dipodascales</taxon>
        <taxon>Trichomonascaceae</taxon>
        <taxon>Trichomonascus</taxon>
        <taxon>Trichomonascus ciferrii complex</taxon>
    </lineage>
</organism>
<feature type="domain" description="Rieske" evidence="13">
    <location>
        <begin position="31"/>
        <end position="117"/>
    </location>
</feature>
<dbReference type="EMBL" id="SWFS01000408">
    <property type="protein sequence ID" value="KAA8905784.1"/>
    <property type="molecule type" value="Genomic_DNA"/>
</dbReference>
<evidence type="ECO:0000313" key="14">
    <source>
        <dbReference type="EMBL" id="KAA8905784.1"/>
    </source>
</evidence>
<keyword evidence="8" id="KW-0479">Metal-binding</keyword>
<dbReference type="EC" id="1.14.15.7" evidence="5"/>
<accession>A0A642UZE1</accession>
<dbReference type="PROSITE" id="PS51296">
    <property type="entry name" value="RIESKE"/>
    <property type="match status" value="1"/>
</dbReference>
<dbReference type="PRINTS" id="PR00090">
    <property type="entry name" value="RNGDIOXGNASE"/>
</dbReference>
<comment type="function">
    <text evidence="2">Catalyzes the first step of the osmoprotectant glycine betaine synthesis.</text>
</comment>
<dbReference type="PANTHER" id="PTHR43756:SF5">
    <property type="entry name" value="CHOLINE MONOOXYGENASE, CHLOROPLASTIC"/>
    <property type="match status" value="1"/>
</dbReference>
<comment type="cofactor">
    <cofactor evidence="1">
        <name>Fe cation</name>
        <dbReference type="ChEBI" id="CHEBI:24875"/>
    </cofactor>
</comment>
<dbReference type="Pfam" id="PF00355">
    <property type="entry name" value="Rieske"/>
    <property type="match status" value="1"/>
</dbReference>
<proteinExistence type="inferred from homology"/>
<keyword evidence="10" id="KW-0408">Iron</keyword>
<dbReference type="PANTHER" id="PTHR43756">
    <property type="entry name" value="CHOLINE MONOOXYGENASE, CHLOROPLASTIC"/>
    <property type="match status" value="1"/>
</dbReference>
<dbReference type="InterPro" id="IPR015879">
    <property type="entry name" value="Ring_hydroxy_dOase_asu_C_dom"/>
</dbReference>
<dbReference type="SUPFAM" id="SSF55961">
    <property type="entry name" value="Bet v1-like"/>
    <property type="match status" value="1"/>
</dbReference>
<dbReference type="InterPro" id="IPR017941">
    <property type="entry name" value="Rieske_2Fe-2S"/>
</dbReference>
<evidence type="ECO:0000256" key="4">
    <source>
        <dbReference type="ARBA" id="ARBA00010848"/>
    </source>
</evidence>
<dbReference type="VEuPathDB" id="FungiDB:TRICI_005241"/>
<keyword evidence="9" id="KW-0560">Oxidoreductase</keyword>
<comment type="caution">
    <text evidence="14">The sequence shown here is derived from an EMBL/GenBank/DDBJ whole genome shotgun (WGS) entry which is preliminary data.</text>
</comment>
<evidence type="ECO:0000259" key="13">
    <source>
        <dbReference type="PROSITE" id="PS51296"/>
    </source>
</evidence>
<evidence type="ECO:0000256" key="1">
    <source>
        <dbReference type="ARBA" id="ARBA00001962"/>
    </source>
</evidence>
<evidence type="ECO:0000256" key="12">
    <source>
        <dbReference type="ARBA" id="ARBA00049097"/>
    </source>
</evidence>
<evidence type="ECO:0000256" key="7">
    <source>
        <dbReference type="ARBA" id="ARBA00022714"/>
    </source>
</evidence>
<dbReference type="Gene3D" id="2.102.10.10">
    <property type="entry name" value="Rieske [2Fe-2S] iron-sulphur domain"/>
    <property type="match status" value="1"/>
</dbReference>
<evidence type="ECO:0000256" key="8">
    <source>
        <dbReference type="ARBA" id="ARBA00022723"/>
    </source>
</evidence>
<keyword evidence="11" id="KW-0411">Iron-sulfur</keyword>
<dbReference type="Proteomes" id="UP000761534">
    <property type="component" value="Unassembled WGS sequence"/>
</dbReference>
<gene>
    <name evidence="14" type="ORF">TRICI_005241</name>
</gene>
<reference evidence="14" key="1">
    <citation type="journal article" date="2019" name="G3 (Bethesda)">
        <title>Genome Assemblies of Two Rare Opportunistic Yeast Pathogens: Diutina rugosa (syn. Candida rugosa) and Trichomonascus ciferrii (syn. Candida ciferrii).</title>
        <authorList>
            <person name="Mixao V."/>
            <person name="Saus E."/>
            <person name="Hansen A.P."/>
            <person name="Lass-Florl C."/>
            <person name="Gabaldon T."/>
        </authorList>
    </citation>
    <scope>NUCLEOTIDE SEQUENCE</scope>
    <source>
        <strain evidence="14">CBS 4856</strain>
    </source>
</reference>
<evidence type="ECO:0000313" key="15">
    <source>
        <dbReference type="Proteomes" id="UP000761534"/>
    </source>
</evidence>
<dbReference type="SUPFAM" id="SSF50022">
    <property type="entry name" value="ISP domain"/>
    <property type="match status" value="1"/>
</dbReference>
<evidence type="ECO:0000256" key="3">
    <source>
        <dbReference type="ARBA" id="ARBA00004866"/>
    </source>
</evidence>
<dbReference type="GO" id="GO:0019285">
    <property type="term" value="P:glycine betaine biosynthetic process from choline"/>
    <property type="evidence" value="ECO:0007669"/>
    <property type="project" value="UniProtKB-UniPathway"/>
</dbReference>
<dbReference type="OrthoDB" id="426882at2759"/>
<dbReference type="InterPro" id="IPR001663">
    <property type="entry name" value="Rng_hydr_dOase-A"/>
</dbReference>
<comment type="pathway">
    <text evidence="3">Amine and polyamine biosynthesis; betaine biosynthesis via choline pathway; betaine aldehyde from choline (monooxygenase route): step 1/1.</text>
</comment>
<protein>
    <recommendedName>
        <fullName evidence="6">Choline monooxygenase, chloroplastic</fullName>
        <ecNumber evidence="5">1.14.15.7</ecNumber>
    </recommendedName>
</protein>
<comment type="similarity">
    <text evidence="4">Belongs to the choline monooxygenase family.</text>
</comment>
<dbReference type="UniPathway" id="UPA00529">
    <property type="reaction ID" value="UER00430"/>
</dbReference>
<evidence type="ECO:0000256" key="11">
    <source>
        <dbReference type="ARBA" id="ARBA00023014"/>
    </source>
</evidence>
<dbReference type="CDD" id="cd03469">
    <property type="entry name" value="Rieske_RO_Alpha_N"/>
    <property type="match status" value="1"/>
</dbReference>
<dbReference type="GO" id="GO:0019133">
    <property type="term" value="F:choline monooxygenase activity"/>
    <property type="evidence" value="ECO:0007669"/>
    <property type="project" value="UniProtKB-EC"/>
</dbReference>
<keyword evidence="7" id="KW-0001">2Fe-2S</keyword>
<evidence type="ECO:0000256" key="2">
    <source>
        <dbReference type="ARBA" id="ARBA00002149"/>
    </source>
</evidence>
<dbReference type="Gene3D" id="3.90.380.10">
    <property type="entry name" value="Naphthalene 1,2-dioxygenase Alpha Subunit, Chain A, domain 1"/>
    <property type="match status" value="1"/>
</dbReference>
<name>A0A642UZE1_9ASCO</name>
<dbReference type="GO" id="GO:0051537">
    <property type="term" value="F:2 iron, 2 sulfur cluster binding"/>
    <property type="evidence" value="ECO:0007669"/>
    <property type="project" value="UniProtKB-KW"/>
</dbReference>
<sequence length="375" mass="42193">MSNELLPSLSWWTDPKIFDLEKRAVLFKSWIYVTHAGRFKKAGDYLSFAVGGLNFFLIKNKAGEVNAFHNVCRHRAYPVVKKEAGTSIILGCKYHGWSYNTDGALTKAPQFENVKGFDKSQNSLYKIRSHVTNQGLIFINFDSSEAGPPPLDSFYPGLEQSLGQLDLSDYEHHATFNLEGQFNWKTLMDGPTTAQRSKSFSIPPSEKVEEHSNWAKASAQLLNSNGPDLDGLWFYLFPNSGINCYGPGWYSIRVLPIAPNKTALQYDVYKKKGTSDEQFEPFVELVKKVEQEDLQLCESAYVNLKSAETDPQSLGYHSKVKEMVVDHYEQEKKAGRDINPAFLGTQSSSETGQMLDRICQELECGSGPENPVLAW</sequence>
<evidence type="ECO:0000256" key="10">
    <source>
        <dbReference type="ARBA" id="ARBA00023004"/>
    </source>
</evidence>
<comment type="catalytic activity">
    <reaction evidence="12">
        <text>choline + 2 reduced [2Fe-2S]-[ferredoxin] + O2 + 2 H(+) = betaine aldehyde hydrate + 2 oxidized [2Fe-2S]-[ferredoxin] + H2O</text>
        <dbReference type="Rhea" id="RHEA:17769"/>
        <dbReference type="Rhea" id="RHEA-COMP:10000"/>
        <dbReference type="Rhea" id="RHEA-COMP:10001"/>
        <dbReference type="ChEBI" id="CHEBI:15354"/>
        <dbReference type="ChEBI" id="CHEBI:15377"/>
        <dbReference type="ChEBI" id="CHEBI:15378"/>
        <dbReference type="ChEBI" id="CHEBI:15379"/>
        <dbReference type="ChEBI" id="CHEBI:15870"/>
        <dbReference type="ChEBI" id="CHEBI:33737"/>
        <dbReference type="ChEBI" id="CHEBI:33738"/>
        <dbReference type="EC" id="1.14.15.7"/>
    </reaction>
</comment>
<dbReference type="GO" id="GO:0005506">
    <property type="term" value="F:iron ion binding"/>
    <property type="evidence" value="ECO:0007669"/>
    <property type="project" value="InterPro"/>
</dbReference>